<organism evidence="2 3">
    <name type="scientific">Lentisphaera profundi</name>
    <dbReference type="NCBI Taxonomy" id="1658616"/>
    <lineage>
        <taxon>Bacteria</taxon>
        <taxon>Pseudomonadati</taxon>
        <taxon>Lentisphaerota</taxon>
        <taxon>Lentisphaeria</taxon>
        <taxon>Lentisphaerales</taxon>
        <taxon>Lentisphaeraceae</taxon>
        <taxon>Lentisphaera</taxon>
    </lineage>
</organism>
<evidence type="ECO:0000259" key="1">
    <source>
        <dbReference type="Pfam" id="PF04991"/>
    </source>
</evidence>
<keyword evidence="3" id="KW-1185">Reference proteome</keyword>
<dbReference type="PANTHER" id="PTHR43404">
    <property type="entry name" value="LIPOPOLYSACCHARIDE CHOLINEPHOSPHOTRANSFERASE LICD"/>
    <property type="match status" value="1"/>
</dbReference>
<dbReference type="EMBL" id="CP117811">
    <property type="protein sequence ID" value="WDE96868.1"/>
    <property type="molecule type" value="Genomic_DNA"/>
</dbReference>
<gene>
    <name evidence="2" type="ORF">PQO03_02690</name>
</gene>
<protein>
    <submittedName>
        <fullName evidence="2">LicD family protein</fullName>
    </submittedName>
</protein>
<accession>A0ABY7VXS3</accession>
<dbReference type="PANTHER" id="PTHR43404:SF2">
    <property type="entry name" value="LIPOPOLYSACCHARIDE CHOLINEPHOSPHOTRANSFERASE LICD"/>
    <property type="match status" value="1"/>
</dbReference>
<dbReference type="RefSeq" id="WP_274150933.1">
    <property type="nucleotide sequence ID" value="NZ_CP117811.1"/>
</dbReference>
<proteinExistence type="predicted"/>
<reference evidence="2 3" key="1">
    <citation type="submission" date="2023-02" db="EMBL/GenBank/DDBJ databases">
        <title>Genome sequence of Lentisphaera profundi SAORIC-696.</title>
        <authorList>
            <person name="Kim e."/>
            <person name="Cho J.-C."/>
            <person name="Choi A."/>
            <person name="Kang I."/>
        </authorList>
    </citation>
    <scope>NUCLEOTIDE SEQUENCE [LARGE SCALE GENOMIC DNA]</scope>
    <source>
        <strain evidence="2 3">SAORIC-696</strain>
    </source>
</reference>
<sequence>MIDPEVLRKAQLIMLDMLIEFDALCKKHELRYWLDSGSLLGAVRHQGFIPWDDDIDLSMPLEDYNKFLLIAESELSDEIFFQTSQSDPSFKFDYIKLRSKKAEIVEFHEKDQAIKYHQGIFVDIFPMLAIENSEANEKLYDRTLAEIRDVSAISLHTPKGTNNPVKRAALIASLKEQHLGWQNTQSKVIYGGEMPDVAASFEFKEVFPLSTLEFEGLSFPTPKNPSHYLNAIYSFDYRQVPPPHQRIIHAHSIDFNDYLQ</sequence>
<dbReference type="Proteomes" id="UP001214250">
    <property type="component" value="Chromosome 1"/>
</dbReference>
<dbReference type="InterPro" id="IPR007074">
    <property type="entry name" value="LicD/FKTN/FKRP_NTP_transf"/>
</dbReference>
<name>A0ABY7VXS3_9BACT</name>
<dbReference type="InterPro" id="IPR052942">
    <property type="entry name" value="LPS_cholinephosphotransferase"/>
</dbReference>
<evidence type="ECO:0000313" key="2">
    <source>
        <dbReference type="EMBL" id="WDE96868.1"/>
    </source>
</evidence>
<dbReference type="Pfam" id="PF04991">
    <property type="entry name" value="LicD"/>
    <property type="match status" value="1"/>
</dbReference>
<feature type="domain" description="LicD/FKTN/FKRP nucleotidyltransferase" evidence="1">
    <location>
        <begin position="25"/>
        <end position="233"/>
    </location>
</feature>
<evidence type="ECO:0000313" key="3">
    <source>
        <dbReference type="Proteomes" id="UP001214250"/>
    </source>
</evidence>